<organism evidence="1 2">
    <name type="scientific">Miscanthus lutarioriparius</name>
    <dbReference type="NCBI Taxonomy" id="422564"/>
    <lineage>
        <taxon>Eukaryota</taxon>
        <taxon>Viridiplantae</taxon>
        <taxon>Streptophyta</taxon>
        <taxon>Embryophyta</taxon>
        <taxon>Tracheophyta</taxon>
        <taxon>Spermatophyta</taxon>
        <taxon>Magnoliopsida</taxon>
        <taxon>Liliopsida</taxon>
        <taxon>Poales</taxon>
        <taxon>Poaceae</taxon>
        <taxon>PACMAD clade</taxon>
        <taxon>Panicoideae</taxon>
        <taxon>Andropogonodae</taxon>
        <taxon>Andropogoneae</taxon>
        <taxon>Saccharinae</taxon>
        <taxon>Miscanthus</taxon>
    </lineage>
</organism>
<protein>
    <submittedName>
        <fullName evidence="1">Uncharacterized protein</fullName>
    </submittedName>
</protein>
<dbReference type="PANTHER" id="PTHR35356:SF1">
    <property type="entry name" value="OS01G0157500 PROTEIN"/>
    <property type="match status" value="1"/>
</dbReference>
<accession>A0A811MZ16</accession>
<reference evidence="1" key="1">
    <citation type="submission" date="2020-10" db="EMBL/GenBank/DDBJ databases">
        <authorList>
            <person name="Han B."/>
            <person name="Lu T."/>
            <person name="Zhao Q."/>
            <person name="Huang X."/>
            <person name="Zhao Y."/>
        </authorList>
    </citation>
    <scope>NUCLEOTIDE SEQUENCE</scope>
</reference>
<comment type="caution">
    <text evidence="1">The sequence shown here is derived from an EMBL/GenBank/DDBJ whole genome shotgun (WGS) entry which is preliminary data.</text>
</comment>
<gene>
    <name evidence="1" type="ORF">NCGR_LOCUS8592</name>
</gene>
<name>A0A811MZ16_9POAL</name>
<dbReference type="Pfam" id="PF06533">
    <property type="entry name" value="DUF1110"/>
    <property type="match status" value="1"/>
</dbReference>
<dbReference type="PANTHER" id="PTHR35356">
    <property type="entry name" value="OS01G0156300 PROTEIN-RELATED"/>
    <property type="match status" value="1"/>
</dbReference>
<dbReference type="EMBL" id="CAJGYO010000002">
    <property type="protein sequence ID" value="CAD6212855.1"/>
    <property type="molecule type" value="Genomic_DNA"/>
</dbReference>
<dbReference type="Proteomes" id="UP000604825">
    <property type="component" value="Unassembled WGS sequence"/>
</dbReference>
<dbReference type="AlphaFoldDB" id="A0A811MZ16"/>
<sequence>MDLGLAVASMGVAHHLALRGGAPCPSAPLDSVDDLTGDDLDVWCALEKLGNAAALATRVHDGVERACGHLRAAKLLGFLDKASDGGGNGDGDGNTTLWEQSPCFCTSMLVLGYNGTIPSVGSNQTRLGDSK</sequence>
<evidence type="ECO:0000313" key="1">
    <source>
        <dbReference type="EMBL" id="CAD6212855.1"/>
    </source>
</evidence>
<proteinExistence type="predicted"/>
<dbReference type="OrthoDB" id="673873at2759"/>
<evidence type="ECO:0000313" key="2">
    <source>
        <dbReference type="Proteomes" id="UP000604825"/>
    </source>
</evidence>
<keyword evidence="2" id="KW-1185">Reference proteome</keyword>
<dbReference type="InterPro" id="IPR010535">
    <property type="entry name" value="DUF1110"/>
</dbReference>